<keyword evidence="1" id="KW-0238">DNA-binding</keyword>
<protein>
    <submittedName>
        <fullName evidence="1">Homeobox protein unc-4-like protein</fullName>
    </submittedName>
</protein>
<evidence type="ECO:0000313" key="1">
    <source>
        <dbReference type="EMBL" id="TFK01416.1"/>
    </source>
</evidence>
<gene>
    <name evidence="1" type="ORF">DR999_PMT16468</name>
</gene>
<reference evidence="1 2" key="1">
    <citation type="submission" date="2019-04" db="EMBL/GenBank/DDBJ databases">
        <title>Draft genome of the big-headed turtle Platysternon megacephalum.</title>
        <authorList>
            <person name="Gong S."/>
        </authorList>
    </citation>
    <scope>NUCLEOTIDE SEQUENCE [LARGE SCALE GENOMIC DNA]</scope>
    <source>
        <strain evidence="1">DO16091913</strain>
        <tissue evidence="1">Muscle</tissue>
    </source>
</reference>
<keyword evidence="1" id="KW-0371">Homeobox</keyword>
<dbReference type="Proteomes" id="UP000297703">
    <property type="component" value="Unassembled WGS sequence"/>
</dbReference>
<reference evidence="1 2" key="2">
    <citation type="submission" date="2019-04" db="EMBL/GenBank/DDBJ databases">
        <title>The genome sequence of big-headed turtle.</title>
        <authorList>
            <person name="Gong S."/>
        </authorList>
    </citation>
    <scope>NUCLEOTIDE SEQUENCE [LARGE SCALE GENOMIC DNA]</scope>
    <source>
        <strain evidence="1">DO16091913</strain>
        <tissue evidence="1">Muscle</tissue>
    </source>
</reference>
<sequence>MTIPHLQLLREGADEMRYLRAKYQTRPISTQPLACFSFNSFIPCKLKSKEDARMCSSHAKTKSLGSLSCVLRNPKLSFQCHTLPIITDTQGQARSLESHGARFPVPP</sequence>
<dbReference type="AlphaFoldDB" id="A0A4D9DUH4"/>
<dbReference type="EMBL" id="QXTE01000230">
    <property type="protein sequence ID" value="TFK01416.1"/>
    <property type="molecule type" value="Genomic_DNA"/>
</dbReference>
<comment type="caution">
    <text evidence="1">The sequence shown here is derived from an EMBL/GenBank/DDBJ whole genome shotgun (WGS) entry which is preliminary data.</text>
</comment>
<organism evidence="1 2">
    <name type="scientific">Platysternon megacephalum</name>
    <name type="common">big-headed turtle</name>
    <dbReference type="NCBI Taxonomy" id="55544"/>
    <lineage>
        <taxon>Eukaryota</taxon>
        <taxon>Metazoa</taxon>
        <taxon>Chordata</taxon>
        <taxon>Craniata</taxon>
        <taxon>Vertebrata</taxon>
        <taxon>Euteleostomi</taxon>
        <taxon>Archelosauria</taxon>
        <taxon>Testudinata</taxon>
        <taxon>Testudines</taxon>
        <taxon>Cryptodira</taxon>
        <taxon>Durocryptodira</taxon>
        <taxon>Testudinoidea</taxon>
        <taxon>Platysternidae</taxon>
        <taxon>Platysternon</taxon>
    </lineage>
</organism>
<dbReference type="GO" id="GO:0003677">
    <property type="term" value="F:DNA binding"/>
    <property type="evidence" value="ECO:0007669"/>
    <property type="project" value="UniProtKB-KW"/>
</dbReference>
<proteinExistence type="predicted"/>
<name>A0A4D9DUH4_9SAUR</name>
<evidence type="ECO:0000313" key="2">
    <source>
        <dbReference type="Proteomes" id="UP000297703"/>
    </source>
</evidence>
<accession>A0A4D9DUH4</accession>
<keyword evidence="2" id="KW-1185">Reference proteome</keyword>